<name>A0A9J6FB28_HAELO</name>
<dbReference type="EMBL" id="JABSTR010000001">
    <property type="protein sequence ID" value="KAH9359641.1"/>
    <property type="molecule type" value="Genomic_DNA"/>
</dbReference>
<reference evidence="2 3" key="1">
    <citation type="journal article" date="2020" name="Cell">
        <title>Large-Scale Comparative Analyses of Tick Genomes Elucidate Their Genetic Diversity and Vector Capacities.</title>
        <authorList>
            <consortium name="Tick Genome and Microbiome Consortium (TIGMIC)"/>
            <person name="Jia N."/>
            <person name="Wang J."/>
            <person name="Shi W."/>
            <person name="Du L."/>
            <person name="Sun Y."/>
            <person name="Zhan W."/>
            <person name="Jiang J.F."/>
            <person name="Wang Q."/>
            <person name="Zhang B."/>
            <person name="Ji P."/>
            <person name="Bell-Sakyi L."/>
            <person name="Cui X.M."/>
            <person name="Yuan T.T."/>
            <person name="Jiang B.G."/>
            <person name="Yang W.F."/>
            <person name="Lam T.T."/>
            <person name="Chang Q.C."/>
            <person name="Ding S.J."/>
            <person name="Wang X.J."/>
            <person name="Zhu J.G."/>
            <person name="Ruan X.D."/>
            <person name="Zhao L."/>
            <person name="Wei J.T."/>
            <person name="Ye R.Z."/>
            <person name="Que T.C."/>
            <person name="Du C.H."/>
            <person name="Zhou Y.H."/>
            <person name="Cheng J.X."/>
            <person name="Dai P.F."/>
            <person name="Guo W.B."/>
            <person name="Han X.H."/>
            <person name="Huang E.J."/>
            <person name="Li L.F."/>
            <person name="Wei W."/>
            <person name="Gao Y.C."/>
            <person name="Liu J.Z."/>
            <person name="Shao H.Z."/>
            <person name="Wang X."/>
            <person name="Wang C.C."/>
            <person name="Yang T.C."/>
            <person name="Huo Q.B."/>
            <person name="Li W."/>
            <person name="Chen H.Y."/>
            <person name="Chen S.E."/>
            <person name="Zhou L.G."/>
            <person name="Ni X.B."/>
            <person name="Tian J.H."/>
            <person name="Sheng Y."/>
            <person name="Liu T."/>
            <person name="Pan Y.S."/>
            <person name="Xia L.Y."/>
            <person name="Li J."/>
            <person name="Zhao F."/>
            <person name="Cao W.C."/>
        </authorList>
    </citation>
    <scope>NUCLEOTIDE SEQUENCE [LARGE SCALE GENOMIC DNA]</scope>
    <source>
        <strain evidence="2">HaeL-2018</strain>
    </source>
</reference>
<feature type="compositionally biased region" description="Acidic residues" evidence="1">
    <location>
        <begin position="1"/>
        <end position="11"/>
    </location>
</feature>
<accession>A0A9J6FB28</accession>
<evidence type="ECO:0000256" key="1">
    <source>
        <dbReference type="SAM" id="MobiDB-lite"/>
    </source>
</evidence>
<dbReference type="Proteomes" id="UP000821853">
    <property type="component" value="Chromosome 1"/>
</dbReference>
<gene>
    <name evidence="2" type="ORF">HPB48_016413</name>
</gene>
<feature type="region of interest" description="Disordered" evidence="1">
    <location>
        <begin position="1"/>
        <end position="54"/>
    </location>
</feature>
<protein>
    <submittedName>
        <fullName evidence="2">Uncharacterized protein</fullName>
    </submittedName>
</protein>
<proteinExistence type="predicted"/>
<keyword evidence="3" id="KW-1185">Reference proteome</keyword>
<feature type="region of interest" description="Disordered" evidence="1">
    <location>
        <begin position="106"/>
        <end position="140"/>
    </location>
</feature>
<comment type="caution">
    <text evidence="2">The sequence shown here is derived from an EMBL/GenBank/DDBJ whole genome shotgun (WGS) entry which is preliminary data.</text>
</comment>
<feature type="compositionally biased region" description="Polar residues" evidence="1">
    <location>
        <begin position="126"/>
        <end position="136"/>
    </location>
</feature>
<sequence length="256" mass="28165">MGEDNSPEEITAESGWKIAGECRSRPPTAGQARHPTSDLTLPPASTGAPAFTNTDPDHPCPPKCSLCGGAHLTTEKDCRARYNTPYVVRKRLWECQKANIKLWQQDFPPLRPGATKSRGRRRKHSSTASRSGSKTPSPADKVSWVDAVFGAVRKGDEAATGGIRTSHLNQHGQRYFRDNHVAVDCRRFANKKAVLHQHIRHAARKPAVILLQETLIAAPTLRGYREHVCPIESRGLCTLVRKGLTFSSTTNSAAFK</sequence>
<evidence type="ECO:0000313" key="3">
    <source>
        <dbReference type="Proteomes" id="UP000821853"/>
    </source>
</evidence>
<evidence type="ECO:0000313" key="2">
    <source>
        <dbReference type="EMBL" id="KAH9359641.1"/>
    </source>
</evidence>
<organism evidence="2 3">
    <name type="scientific">Haemaphysalis longicornis</name>
    <name type="common">Bush tick</name>
    <dbReference type="NCBI Taxonomy" id="44386"/>
    <lineage>
        <taxon>Eukaryota</taxon>
        <taxon>Metazoa</taxon>
        <taxon>Ecdysozoa</taxon>
        <taxon>Arthropoda</taxon>
        <taxon>Chelicerata</taxon>
        <taxon>Arachnida</taxon>
        <taxon>Acari</taxon>
        <taxon>Parasitiformes</taxon>
        <taxon>Ixodida</taxon>
        <taxon>Ixodoidea</taxon>
        <taxon>Ixodidae</taxon>
        <taxon>Haemaphysalinae</taxon>
        <taxon>Haemaphysalis</taxon>
    </lineage>
</organism>
<dbReference type="VEuPathDB" id="VectorBase:HLOH_061797"/>
<dbReference type="AlphaFoldDB" id="A0A9J6FB28"/>